<feature type="signal peptide" evidence="1">
    <location>
        <begin position="1"/>
        <end position="25"/>
    </location>
</feature>
<protein>
    <submittedName>
        <fullName evidence="3">Fimbrial protein</fullName>
    </submittedName>
</protein>
<dbReference type="Proteomes" id="UP001589792">
    <property type="component" value="Unassembled WGS sequence"/>
</dbReference>
<dbReference type="Gene3D" id="2.60.40.1090">
    <property type="entry name" value="Fimbrial-type adhesion domain"/>
    <property type="match status" value="1"/>
</dbReference>
<name>A0ABV6EKP4_9GAMM</name>
<dbReference type="Pfam" id="PF00419">
    <property type="entry name" value="Fimbrial"/>
    <property type="match status" value="1"/>
</dbReference>
<dbReference type="RefSeq" id="WP_380680820.1">
    <property type="nucleotide sequence ID" value="NZ_CP173186.1"/>
</dbReference>
<evidence type="ECO:0000259" key="2">
    <source>
        <dbReference type="Pfam" id="PF00419"/>
    </source>
</evidence>
<proteinExistence type="predicted"/>
<accession>A0ABV6EKP4</accession>
<keyword evidence="4" id="KW-1185">Reference proteome</keyword>
<dbReference type="SUPFAM" id="SSF49401">
    <property type="entry name" value="Bacterial adhesins"/>
    <property type="match status" value="1"/>
</dbReference>
<evidence type="ECO:0000313" key="4">
    <source>
        <dbReference type="Proteomes" id="UP001589792"/>
    </source>
</evidence>
<feature type="domain" description="Fimbrial-type adhesion" evidence="2">
    <location>
        <begin position="209"/>
        <end position="334"/>
    </location>
</feature>
<evidence type="ECO:0000256" key="1">
    <source>
        <dbReference type="SAM" id="SignalP"/>
    </source>
</evidence>
<dbReference type="InterPro" id="IPR000259">
    <property type="entry name" value="Adhesion_dom_fimbrial"/>
</dbReference>
<comment type="caution">
    <text evidence="3">The sequence shown here is derived from an EMBL/GenBank/DDBJ whole genome shotgun (WGS) entry which is preliminary data.</text>
</comment>
<dbReference type="EMBL" id="JBHLXG010000038">
    <property type="protein sequence ID" value="MFC0229485.1"/>
    <property type="molecule type" value="Genomic_DNA"/>
</dbReference>
<sequence length="335" mass="36392">MSRSLIYKFTLFLMVSLGASFAAQALECYKNGTNETNGVVRESVSIGPVKIPANVPIGTRLWTSERISIQAYCWAYPNVPDGEKVYFHPSQYINQPRLPPGIGIGFIDQNGIDRGTIEQLGQLDIESGNYAYVGENNPLNGLRTFTFQVYLRKTADIAIGPVGIDQIAAFQLDGFYGINAKPNVNYQYILTDLSNIEIIPCAASIEINPPAGVDFGEIRAWSAGDGKVAEKDFSIVATKNGSCDGGFKLNANFELKADGHSSLADETGINIGNGATLRITDNTNPKSIKFNKIDSFTDMTSQSVVSKNYTASLWANGEGVEGPFNTTLILRVNYL</sequence>
<gene>
    <name evidence="3" type="ORF">ACFFJ3_23810</name>
</gene>
<organism evidence="3 4">
    <name type="scientific">Serratia aquatilis</name>
    <dbReference type="NCBI Taxonomy" id="1737515"/>
    <lineage>
        <taxon>Bacteria</taxon>
        <taxon>Pseudomonadati</taxon>
        <taxon>Pseudomonadota</taxon>
        <taxon>Gammaproteobacteria</taxon>
        <taxon>Enterobacterales</taxon>
        <taxon>Yersiniaceae</taxon>
        <taxon>Serratia</taxon>
    </lineage>
</organism>
<reference evidence="3 4" key="1">
    <citation type="submission" date="2024-09" db="EMBL/GenBank/DDBJ databases">
        <authorList>
            <person name="Sun Q."/>
            <person name="Mori K."/>
        </authorList>
    </citation>
    <scope>NUCLEOTIDE SEQUENCE [LARGE SCALE GENOMIC DNA]</scope>
    <source>
        <strain evidence="3 4">CCM 8626</strain>
    </source>
</reference>
<dbReference type="InterPro" id="IPR008966">
    <property type="entry name" value="Adhesion_dom_sf"/>
</dbReference>
<evidence type="ECO:0000313" key="3">
    <source>
        <dbReference type="EMBL" id="MFC0229485.1"/>
    </source>
</evidence>
<keyword evidence="1" id="KW-0732">Signal</keyword>
<feature type="chain" id="PRO_5046240652" evidence="1">
    <location>
        <begin position="26"/>
        <end position="335"/>
    </location>
</feature>
<dbReference type="InterPro" id="IPR036937">
    <property type="entry name" value="Adhesion_dom_fimbrial_sf"/>
</dbReference>